<protein>
    <submittedName>
        <fullName evidence="1">Uncharacterized protein</fullName>
    </submittedName>
</protein>
<dbReference type="EMBL" id="JABSWW010000001">
    <property type="protein sequence ID" value="NRT88881.1"/>
    <property type="molecule type" value="Genomic_DNA"/>
</dbReference>
<gene>
    <name evidence="1" type="ORF">B0H41_002560</name>
</gene>
<reference evidence="1" key="1">
    <citation type="submission" date="2020-05" db="EMBL/GenBank/DDBJ databases">
        <authorList>
            <person name="Brown S."/>
            <person name="Huntemann M."/>
            <person name="Clum A."/>
            <person name="Spunde A."/>
            <person name="Palaniappan K."/>
            <person name="Ritter S."/>
            <person name="Mikhailova N."/>
            <person name="Chen I.-M."/>
            <person name="Stamatis D."/>
            <person name="Reddy T."/>
            <person name="O'Malley R."/>
            <person name="Daum C."/>
            <person name="Shapiro N."/>
            <person name="Ivanova N."/>
            <person name="Kyrpides N."/>
            <person name="Woyke T."/>
        </authorList>
    </citation>
    <scope>NUCLEOTIDE SEQUENCE</scope>
    <source>
        <strain evidence="1">DJ080</strain>
    </source>
</reference>
<proteinExistence type="predicted"/>
<sequence>MKKECNVYGIKDNEKFKFRFMFDESDYLEKLCEELTSHNVMMEDVFKLYINEKNKGVGICK</sequence>
<reference evidence="1" key="2">
    <citation type="journal article" date="2022" name="Nat. Biotechnol.">
        <title>Carbon-negative production of acetone and isopropanol by gas fermentation at industrial pilot scale.</title>
        <authorList>
            <person name="Liew F.E."/>
            <person name="Nogle R."/>
            <person name="Abdalla T."/>
            <person name="Rasor B.J."/>
            <person name="Canter C."/>
            <person name="Jensen R.O."/>
            <person name="Wang L."/>
            <person name="Strutz J."/>
            <person name="Chirania P."/>
            <person name="De Tissera S."/>
            <person name="Mueller A.P."/>
            <person name="Ruan Z."/>
            <person name="Gao A."/>
            <person name="Tran L."/>
            <person name="Engle N.L."/>
            <person name="Bromley J.C."/>
            <person name="Daniell J."/>
            <person name="Conrado R."/>
            <person name="Tschaplinski T.J."/>
            <person name="Giannone R.J."/>
            <person name="Hettich R.L."/>
            <person name="Karim A.S."/>
            <person name="Simpson S.D."/>
            <person name="Brown S.D."/>
            <person name="Leang C."/>
            <person name="Jewett M.C."/>
            <person name="Kopke M."/>
        </authorList>
    </citation>
    <scope>NUCLEOTIDE SEQUENCE</scope>
    <source>
        <strain evidence="1">DJ080</strain>
    </source>
</reference>
<comment type="caution">
    <text evidence="1">The sequence shown here is derived from an EMBL/GenBank/DDBJ whole genome shotgun (WGS) entry which is preliminary data.</text>
</comment>
<dbReference type="RefSeq" id="WP_173711007.1">
    <property type="nucleotide sequence ID" value="NZ_JABSWW010000001.1"/>
</dbReference>
<evidence type="ECO:0000313" key="1">
    <source>
        <dbReference type="EMBL" id="NRT88881.1"/>
    </source>
</evidence>
<organism evidence="1 2">
    <name type="scientific">Clostridium beijerinckii</name>
    <name type="common">Clostridium MP</name>
    <dbReference type="NCBI Taxonomy" id="1520"/>
    <lineage>
        <taxon>Bacteria</taxon>
        <taxon>Bacillati</taxon>
        <taxon>Bacillota</taxon>
        <taxon>Clostridia</taxon>
        <taxon>Eubacteriales</taxon>
        <taxon>Clostridiaceae</taxon>
        <taxon>Clostridium</taxon>
    </lineage>
</organism>
<dbReference type="AlphaFoldDB" id="A0AAX0B1B4"/>
<name>A0AAX0B1B4_CLOBE</name>
<accession>A0AAX0B1B4</accession>
<evidence type="ECO:0000313" key="2">
    <source>
        <dbReference type="Proteomes" id="UP001193748"/>
    </source>
</evidence>
<dbReference type="Proteomes" id="UP001193748">
    <property type="component" value="Unassembled WGS sequence"/>
</dbReference>